<dbReference type="InterPro" id="IPR036890">
    <property type="entry name" value="HATPase_C_sf"/>
</dbReference>
<evidence type="ECO:0000313" key="12">
    <source>
        <dbReference type="Proteomes" id="UP000784128"/>
    </source>
</evidence>
<sequence>MVEKDHLDSHQLRQTRALKQAILDSLPAHIAVIDKQGIIVIVNGPWKRFAEENGVPWVESVCVGADYVAVCKRAAEVADPLAKEALEGIQSVLQGQLESFSLEYPCHSPDQNRWFLMTVVDPHYNALGAIISHINITERKYWEETLLQSEKKFTTIFQNVPALLGITVLADGALVEVNDTFLRVTGYERDEVIGRTTVELGIWDNPDDRKTVLEILSRQGSVHDLEFRFRTKNGDLLIGLISVELIELKGEKHILTMLKDITERKRMEENIQELNQELATHAKKLEALNLGLSAFNYTVSHDLKTPLNRMILRVQMIEQLYGDQLNEECKKDLHAIFDGVMQMNDLITTLMDFSNCTCTDLQRENIDLSLIAREVAGDLSLSEAGRNVQFDIATGVMVNCDPKLARIVLVNLLGNAWKYTSNQEQVIIEFGVRDIEGSSFCFVRDNGPGFDESEAEKLFIPFHRLPGTEEHKGHGIGLATVERIVARHGGRVWAESPPGNGAVFYFSFE</sequence>
<evidence type="ECO:0000259" key="8">
    <source>
        <dbReference type="PROSITE" id="PS50109"/>
    </source>
</evidence>
<dbReference type="CDD" id="cd00130">
    <property type="entry name" value="PAS"/>
    <property type="match status" value="1"/>
</dbReference>
<keyword evidence="5" id="KW-0418">Kinase</keyword>
<dbReference type="InterPro" id="IPR001610">
    <property type="entry name" value="PAC"/>
</dbReference>
<dbReference type="InterPro" id="IPR000014">
    <property type="entry name" value="PAS"/>
</dbReference>
<dbReference type="PROSITE" id="PS50112">
    <property type="entry name" value="PAS"/>
    <property type="match status" value="1"/>
</dbReference>
<dbReference type="Gene3D" id="3.30.565.10">
    <property type="entry name" value="Histidine kinase-like ATPase, C-terminal domain"/>
    <property type="match status" value="1"/>
</dbReference>
<keyword evidence="6" id="KW-0472">Membrane</keyword>
<dbReference type="PANTHER" id="PTHR42878">
    <property type="entry name" value="TWO-COMPONENT HISTIDINE KINASE"/>
    <property type="match status" value="1"/>
</dbReference>
<dbReference type="Pfam" id="PF02518">
    <property type="entry name" value="HATPase_c"/>
    <property type="match status" value="1"/>
</dbReference>
<feature type="domain" description="PAS" evidence="9">
    <location>
        <begin position="170"/>
        <end position="218"/>
    </location>
</feature>
<evidence type="ECO:0000256" key="1">
    <source>
        <dbReference type="ARBA" id="ARBA00000085"/>
    </source>
</evidence>
<dbReference type="SUPFAM" id="SSF47384">
    <property type="entry name" value="Homodimeric domain of signal transducing histidine kinase"/>
    <property type="match status" value="1"/>
</dbReference>
<dbReference type="Gene3D" id="3.30.450.20">
    <property type="entry name" value="PAS domain"/>
    <property type="match status" value="2"/>
</dbReference>
<reference evidence="11 12" key="1">
    <citation type="submission" date="2021-05" db="EMBL/GenBank/DDBJ databases">
        <title>The draft genome of Geobacter chapellei DSM 13688.</title>
        <authorList>
            <person name="Xu Z."/>
            <person name="Masuda Y."/>
            <person name="Itoh H."/>
            <person name="Senoo K."/>
        </authorList>
    </citation>
    <scope>NUCLEOTIDE SEQUENCE [LARGE SCALE GENOMIC DNA]</scope>
    <source>
        <strain evidence="11 12">DSM 13688</strain>
    </source>
</reference>
<evidence type="ECO:0000256" key="2">
    <source>
        <dbReference type="ARBA" id="ARBA00012438"/>
    </source>
</evidence>
<dbReference type="SMART" id="SM00086">
    <property type="entry name" value="PAC"/>
    <property type="match status" value="1"/>
</dbReference>
<dbReference type="Pfam" id="PF13426">
    <property type="entry name" value="PAS_9"/>
    <property type="match status" value="1"/>
</dbReference>
<accession>A0ABS5UAZ6</accession>
<evidence type="ECO:0000259" key="10">
    <source>
        <dbReference type="PROSITE" id="PS50113"/>
    </source>
</evidence>
<evidence type="ECO:0000256" key="4">
    <source>
        <dbReference type="ARBA" id="ARBA00022679"/>
    </source>
</evidence>
<dbReference type="Proteomes" id="UP000784128">
    <property type="component" value="Unassembled WGS sequence"/>
</dbReference>
<dbReference type="InterPro" id="IPR005467">
    <property type="entry name" value="His_kinase_dom"/>
</dbReference>
<evidence type="ECO:0000256" key="6">
    <source>
        <dbReference type="ARBA" id="ARBA00023136"/>
    </source>
</evidence>
<dbReference type="SUPFAM" id="SSF55874">
    <property type="entry name" value="ATPase domain of HSP90 chaperone/DNA topoisomerase II/histidine kinase"/>
    <property type="match status" value="1"/>
</dbReference>
<dbReference type="PROSITE" id="PS50113">
    <property type="entry name" value="PAC"/>
    <property type="match status" value="1"/>
</dbReference>
<dbReference type="Pfam" id="PF00512">
    <property type="entry name" value="HisKA"/>
    <property type="match status" value="1"/>
</dbReference>
<dbReference type="InterPro" id="IPR000700">
    <property type="entry name" value="PAS-assoc_C"/>
</dbReference>
<evidence type="ECO:0000256" key="7">
    <source>
        <dbReference type="SAM" id="Coils"/>
    </source>
</evidence>
<dbReference type="SMART" id="SM00091">
    <property type="entry name" value="PAS"/>
    <property type="match status" value="1"/>
</dbReference>
<comment type="caution">
    <text evidence="11">The sequence shown here is derived from an EMBL/GenBank/DDBJ whole genome shotgun (WGS) entry which is preliminary data.</text>
</comment>
<dbReference type="CDD" id="cd00082">
    <property type="entry name" value="HisKA"/>
    <property type="match status" value="1"/>
</dbReference>
<comment type="catalytic activity">
    <reaction evidence="1">
        <text>ATP + protein L-histidine = ADP + protein N-phospho-L-histidine.</text>
        <dbReference type="EC" id="2.7.13.3"/>
    </reaction>
</comment>
<feature type="domain" description="PAC" evidence="10">
    <location>
        <begin position="223"/>
        <end position="273"/>
    </location>
</feature>
<dbReference type="Gene3D" id="1.10.287.130">
    <property type="match status" value="1"/>
</dbReference>
<dbReference type="RefSeq" id="WP_214300238.1">
    <property type="nucleotide sequence ID" value="NZ_JAHDYS010000013.1"/>
</dbReference>
<evidence type="ECO:0000259" key="9">
    <source>
        <dbReference type="PROSITE" id="PS50112"/>
    </source>
</evidence>
<dbReference type="InterPro" id="IPR036097">
    <property type="entry name" value="HisK_dim/P_sf"/>
</dbReference>
<keyword evidence="4" id="KW-0808">Transferase</keyword>
<evidence type="ECO:0000256" key="3">
    <source>
        <dbReference type="ARBA" id="ARBA00022553"/>
    </source>
</evidence>
<evidence type="ECO:0000313" key="11">
    <source>
        <dbReference type="EMBL" id="MBT1072839.1"/>
    </source>
</evidence>
<dbReference type="PRINTS" id="PR00344">
    <property type="entry name" value="BCTRLSENSOR"/>
</dbReference>
<name>A0ABS5UAZ6_9BACT</name>
<gene>
    <name evidence="11" type="ORF">KJB30_13670</name>
</gene>
<dbReference type="EMBL" id="JAHDYS010000013">
    <property type="protein sequence ID" value="MBT1072839.1"/>
    <property type="molecule type" value="Genomic_DNA"/>
</dbReference>
<dbReference type="EC" id="2.7.13.3" evidence="2"/>
<dbReference type="InterPro" id="IPR003661">
    <property type="entry name" value="HisK_dim/P_dom"/>
</dbReference>
<dbReference type="SMART" id="SM00388">
    <property type="entry name" value="HisKA"/>
    <property type="match status" value="1"/>
</dbReference>
<keyword evidence="3" id="KW-0597">Phosphoprotein</keyword>
<keyword evidence="12" id="KW-1185">Reference proteome</keyword>
<dbReference type="PROSITE" id="PS50109">
    <property type="entry name" value="HIS_KIN"/>
    <property type="match status" value="1"/>
</dbReference>
<dbReference type="InterPro" id="IPR050351">
    <property type="entry name" value="BphY/WalK/GraS-like"/>
</dbReference>
<proteinExistence type="predicted"/>
<feature type="coiled-coil region" evidence="7">
    <location>
        <begin position="257"/>
        <end position="291"/>
    </location>
</feature>
<dbReference type="InterPro" id="IPR004358">
    <property type="entry name" value="Sig_transdc_His_kin-like_C"/>
</dbReference>
<protein>
    <recommendedName>
        <fullName evidence="2">histidine kinase</fullName>
        <ecNumber evidence="2">2.7.13.3</ecNumber>
    </recommendedName>
</protein>
<organism evidence="11 12">
    <name type="scientific">Pelotalea chapellei</name>
    <dbReference type="NCBI Taxonomy" id="44671"/>
    <lineage>
        <taxon>Bacteria</taxon>
        <taxon>Pseudomonadati</taxon>
        <taxon>Thermodesulfobacteriota</taxon>
        <taxon>Desulfuromonadia</taxon>
        <taxon>Geobacterales</taxon>
        <taxon>Geobacteraceae</taxon>
        <taxon>Pelotalea</taxon>
    </lineage>
</organism>
<keyword evidence="7" id="KW-0175">Coiled coil</keyword>
<feature type="domain" description="Histidine kinase" evidence="8">
    <location>
        <begin position="298"/>
        <end position="509"/>
    </location>
</feature>
<dbReference type="InterPro" id="IPR035965">
    <property type="entry name" value="PAS-like_dom_sf"/>
</dbReference>
<dbReference type="PANTHER" id="PTHR42878:SF15">
    <property type="entry name" value="BACTERIOPHYTOCHROME"/>
    <property type="match status" value="1"/>
</dbReference>
<evidence type="ECO:0000256" key="5">
    <source>
        <dbReference type="ARBA" id="ARBA00022777"/>
    </source>
</evidence>
<dbReference type="NCBIfam" id="TIGR00229">
    <property type="entry name" value="sensory_box"/>
    <property type="match status" value="1"/>
</dbReference>
<dbReference type="SMART" id="SM00387">
    <property type="entry name" value="HATPase_c"/>
    <property type="match status" value="1"/>
</dbReference>
<dbReference type="InterPro" id="IPR003594">
    <property type="entry name" value="HATPase_dom"/>
</dbReference>
<dbReference type="SUPFAM" id="SSF55785">
    <property type="entry name" value="PYP-like sensor domain (PAS domain)"/>
    <property type="match status" value="2"/>
</dbReference>